<dbReference type="InterPro" id="IPR009056">
    <property type="entry name" value="Cyt_c-like_dom"/>
</dbReference>
<dbReference type="GO" id="GO:0009055">
    <property type="term" value="F:electron transfer activity"/>
    <property type="evidence" value="ECO:0007669"/>
    <property type="project" value="InterPro"/>
</dbReference>
<dbReference type="AlphaFoldDB" id="A0A0N7LQ04"/>
<feature type="signal peptide" evidence="5">
    <location>
        <begin position="1"/>
        <end position="19"/>
    </location>
</feature>
<dbReference type="SUPFAM" id="SSF46626">
    <property type="entry name" value="Cytochrome c"/>
    <property type="match status" value="1"/>
</dbReference>
<dbReference type="EMBL" id="CYPU01000016">
    <property type="protein sequence ID" value="CUH46668.1"/>
    <property type="molecule type" value="Genomic_DNA"/>
</dbReference>
<evidence type="ECO:0000259" key="6">
    <source>
        <dbReference type="PROSITE" id="PS51007"/>
    </source>
</evidence>
<name>A0A0N7LQ04_9RHOB</name>
<dbReference type="InterPro" id="IPR036909">
    <property type="entry name" value="Cyt_c-like_dom_sf"/>
</dbReference>
<evidence type="ECO:0000256" key="3">
    <source>
        <dbReference type="ARBA" id="ARBA00023004"/>
    </source>
</evidence>
<dbReference type="GO" id="GO:0020037">
    <property type="term" value="F:heme binding"/>
    <property type="evidence" value="ECO:0007669"/>
    <property type="project" value="InterPro"/>
</dbReference>
<feature type="chain" id="PRO_5006015499" evidence="5">
    <location>
        <begin position="20"/>
        <end position="142"/>
    </location>
</feature>
<dbReference type="PROSITE" id="PS51007">
    <property type="entry name" value="CYTC"/>
    <property type="match status" value="1"/>
</dbReference>
<gene>
    <name evidence="7" type="ORF">RUA4292_00834</name>
</gene>
<evidence type="ECO:0000256" key="5">
    <source>
        <dbReference type="SAM" id="SignalP"/>
    </source>
</evidence>
<proteinExistence type="predicted"/>
<sequence length="142" mass="15005">MHATRWVVLSAGFFALATASCTDLYPDADVMPTRADGAAFFSENCTSCHGVDGRGGGPATSDLSVSPTDLTTLSAKNGGTFPQARALSYIYGDTENSHLARVMPEFGGEMAEDLVPVEIEGVLTPTPRELAGLLFFLESIQQ</sequence>
<keyword evidence="2 4" id="KW-0479">Metal-binding</keyword>
<protein>
    <submittedName>
        <fullName evidence="7">Cytochrome c, mono-and diheme variants</fullName>
    </submittedName>
</protein>
<keyword evidence="5" id="KW-0732">Signal</keyword>
<evidence type="ECO:0000256" key="2">
    <source>
        <dbReference type="ARBA" id="ARBA00022723"/>
    </source>
</evidence>
<evidence type="ECO:0000256" key="1">
    <source>
        <dbReference type="ARBA" id="ARBA00022617"/>
    </source>
</evidence>
<dbReference type="GO" id="GO:0046872">
    <property type="term" value="F:metal ion binding"/>
    <property type="evidence" value="ECO:0007669"/>
    <property type="project" value="UniProtKB-KW"/>
</dbReference>
<dbReference type="Pfam" id="PF00034">
    <property type="entry name" value="Cytochrom_C"/>
    <property type="match status" value="1"/>
</dbReference>
<dbReference type="PROSITE" id="PS51257">
    <property type="entry name" value="PROKAR_LIPOPROTEIN"/>
    <property type="match status" value="1"/>
</dbReference>
<organism evidence="7 8">
    <name type="scientific">Ruegeria atlantica</name>
    <dbReference type="NCBI Taxonomy" id="81569"/>
    <lineage>
        <taxon>Bacteria</taxon>
        <taxon>Pseudomonadati</taxon>
        <taxon>Pseudomonadota</taxon>
        <taxon>Alphaproteobacteria</taxon>
        <taxon>Rhodobacterales</taxon>
        <taxon>Roseobacteraceae</taxon>
        <taxon>Ruegeria</taxon>
    </lineage>
</organism>
<keyword evidence="3 4" id="KW-0408">Iron</keyword>
<feature type="domain" description="Cytochrome c" evidence="6">
    <location>
        <begin position="32"/>
        <end position="126"/>
    </location>
</feature>
<accession>A0A0N7LQ04</accession>
<dbReference type="Gene3D" id="1.10.760.10">
    <property type="entry name" value="Cytochrome c-like domain"/>
    <property type="match status" value="1"/>
</dbReference>
<evidence type="ECO:0000256" key="4">
    <source>
        <dbReference type="PROSITE-ProRule" id="PRU00433"/>
    </source>
</evidence>
<evidence type="ECO:0000313" key="8">
    <source>
        <dbReference type="Proteomes" id="UP000050783"/>
    </source>
</evidence>
<dbReference type="Proteomes" id="UP000050783">
    <property type="component" value="Unassembled WGS sequence"/>
</dbReference>
<reference evidence="7 8" key="1">
    <citation type="submission" date="2015-09" db="EMBL/GenBank/DDBJ databases">
        <authorList>
            <consortium name="Swine Surveillance"/>
        </authorList>
    </citation>
    <scope>NUCLEOTIDE SEQUENCE [LARGE SCALE GENOMIC DNA]</scope>
    <source>
        <strain evidence="7 8">CECT 4292</strain>
    </source>
</reference>
<evidence type="ECO:0000313" key="7">
    <source>
        <dbReference type="EMBL" id="CUH46668.1"/>
    </source>
</evidence>
<keyword evidence="1 4" id="KW-0349">Heme</keyword>